<protein>
    <submittedName>
        <fullName evidence="1">16176_t:CDS:1</fullName>
    </submittedName>
</protein>
<evidence type="ECO:0000313" key="1">
    <source>
        <dbReference type="EMBL" id="CAG8546590.1"/>
    </source>
</evidence>
<sequence>MLEKRKANDIDKELATNSENFIKAGLSLTFEGLNIDNRTAQAITLQLEETKIELKNTKKKLQESSIMIDQLHEQLERTSSTVDPESVSDIIDQLINKRKLGSSVLVSTNIYLELVLNQSCPMCGNKKITSHKHTIKVIRLNIHIIVICSNCGTQMNYNNETNGIDFLKAVAAAGLVGVNYVNWKQFEQPIMKYYSKCVYAAITCTANLDIKSPTDNELFDMQTKTVIDHLRGKHDKCWPEVCWIVENPDLKLGTPNLITYSIVQYKDLEEFLRKIMKLPDYPKSFAAHHALAVLHNNVGLVEMLTIIRKYRRAANVAKIEARNQARAQKIMNQKACLKGFNFDQDLVPYGQLVQKNLETMQFHPSFATKILNFKTIIKCGNKDEPDSKNRMLDAIVRNNTLCILPTGRGKTFIYASSALLFMGLTVVFTPLKALMGDQMINI</sequence>
<reference evidence="1" key="1">
    <citation type="submission" date="2021-06" db="EMBL/GenBank/DDBJ databases">
        <authorList>
            <person name="Kallberg Y."/>
            <person name="Tangrot J."/>
            <person name="Rosling A."/>
        </authorList>
    </citation>
    <scope>NUCLEOTIDE SEQUENCE</scope>
    <source>
        <strain evidence="1">28 12/20/2015</strain>
    </source>
</reference>
<comment type="caution">
    <text evidence="1">The sequence shown here is derived from an EMBL/GenBank/DDBJ whole genome shotgun (WGS) entry which is preliminary data.</text>
</comment>
<dbReference type="EMBL" id="CAJVPW010004888">
    <property type="protein sequence ID" value="CAG8546590.1"/>
    <property type="molecule type" value="Genomic_DNA"/>
</dbReference>
<organism evidence="1 2">
    <name type="scientific">Cetraspora pellucida</name>
    <dbReference type="NCBI Taxonomy" id="1433469"/>
    <lineage>
        <taxon>Eukaryota</taxon>
        <taxon>Fungi</taxon>
        <taxon>Fungi incertae sedis</taxon>
        <taxon>Mucoromycota</taxon>
        <taxon>Glomeromycotina</taxon>
        <taxon>Glomeromycetes</taxon>
        <taxon>Diversisporales</taxon>
        <taxon>Gigasporaceae</taxon>
        <taxon>Cetraspora</taxon>
    </lineage>
</organism>
<accession>A0ACA9LRQ9</accession>
<evidence type="ECO:0000313" key="2">
    <source>
        <dbReference type="Proteomes" id="UP000789366"/>
    </source>
</evidence>
<name>A0ACA9LRQ9_9GLOM</name>
<feature type="non-terminal residue" evidence="1">
    <location>
        <position position="442"/>
    </location>
</feature>
<dbReference type="Proteomes" id="UP000789366">
    <property type="component" value="Unassembled WGS sequence"/>
</dbReference>
<gene>
    <name evidence="1" type="ORF">SPELUC_LOCUS5028</name>
</gene>
<keyword evidence="2" id="KW-1185">Reference proteome</keyword>
<proteinExistence type="predicted"/>